<dbReference type="AlphaFoldDB" id="A0AA42KV18"/>
<keyword evidence="4" id="KW-0489">Methyltransferase</keyword>
<feature type="domain" description="Spore protein YkvP/CgeB glycosyl transferase-like" evidence="3">
    <location>
        <begin position="740"/>
        <end position="849"/>
    </location>
</feature>
<proteinExistence type="predicted"/>
<dbReference type="Gene3D" id="3.40.50.150">
    <property type="entry name" value="Vaccinia Virus protein VP39"/>
    <property type="match status" value="1"/>
</dbReference>
<dbReference type="Pfam" id="PF13524">
    <property type="entry name" value="Glyco_trans_1_2"/>
    <property type="match status" value="1"/>
</dbReference>
<dbReference type="EMBL" id="JAODYY010000010">
    <property type="protein sequence ID" value="MDH0126157.1"/>
    <property type="molecule type" value="Genomic_DNA"/>
</dbReference>
<protein>
    <submittedName>
        <fullName evidence="4">FkbM family methyltransferase</fullName>
    </submittedName>
</protein>
<dbReference type="GO" id="GO:0008168">
    <property type="term" value="F:methyltransferase activity"/>
    <property type="evidence" value="ECO:0007669"/>
    <property type="project" value="UniProtKB-KW"/>
</dbReference>
<name>A0AA42KV18_9HYPH</name>
<evidence type="ECO:0000256" key="1">
    <source>
        <dbReference type="SAM" id="Coils"/>
    </source>
</evidence>
<feature type="coiled-coil region" evidence="1">
    <location>
        <begin position="277"/>
        <end position="339"/>
    </location>
</feature>
<gene>
    <name evidence="4" type="ORF">N7376_19450</name>
</gene>
<dbReference type="Pfam" id="PF05050">
    <property type="entry name" value="Methyltransf_21"/>
    <property type="match status" value="1"/>
</dbReference>
<sequence>MDSQKNLEAEGVVHISEGGLEYSIYLPDRGVDYIQTYIFNQKLPYERDMLINMCSHLQKGDIVLDIGANVGNHTLYLAGVRQAKVLAFEPNRHLADAIRRSVQLSGLEDAVTVFNIGLGKISAHAHFEKDIPENLGAQKLEVGDGELEIARLDDQKIPSPVKIIKIDVEGMELDVLEGGRNLILRDRPLLYIESATEASYRQISTYLAELGYGYWEGFNATPTHFFRPLASISLNEQVERLIQREVFQEYRLREQLRLAYRAQNDAVAKTRGLEQQVGKLSADLASKDEQLQEAKNALKTAEETLQDKDDLLEKKAATLEEYRREVEVIRTQLDGMNELPPGVVRIADSVQPGSSPKGTMEGLLSKMVTIKQSLIERNAELDVMRMRLTAAEKHLGSIVDSTSYQLSKKIIEAGTSLSGFLRLPFAITVLMGRGVMRRLAKGKNQAYTRPLNLRAKEYIIREIKARPALERPARRALNWWRAKSGVADQMDVALPEHRGRAVTVIQGASAKAKYGKAKKRSPFASEIKVATILDEFSYGSFACEFQAIPIEPDNWRERFEREKPDIFFCESAWSGPDPVRRPWKGKVYASINFKNENRAIILEIIEYCKYKGIPTVFWNKEDPTHFDDRVHDFVKTARMFDFIFTSSEECVERYKLDYNCKHVFALPFATQPRMFNPLEVREERTEDIVFAGSWYAQHPERSALMKRILDRFLDDGFSLKIFDRHFGVDDKNHFFPERFQSYINPGVRHSEISEVYKSSIYGLNFNTVVDSNTMFARRVFELASSNTLVLSNYSKGVEEMFGTDVIFVDREPGRLKALNSADVMAMRERVLNKVLEKHTYEKRWQYILDCIGYGYRENDNALTIVFRVSSDEEAEKAIFYTNQLEGVIPRVRLLLLVDDLVLDSNVAVFYQKYNRYGHGVVSESYLKNYADDLDEIVSTPNVLYIPKCSFPPSDWVKKAVNHLVYAEKRYICFDQAEPRYRISNVDPSKPLLCSAEGMRALLRKGEEGQWSSAFCV</sequence>
<feature type="domain" description="Methyltransferase FkbM" evidence="2">
    <location>
        <begin position="65"/>
        <end position="212"/>
    </location>
</feature>
<dbReference type="InterPro" id="IPR029063">
    <property type="entry name" value="SAM-dependent_MTases_sf"/>
</dbReference>
<dbReference type="InterPro" id="IPR052514">
    <property type="entry name" value="SAM-dependent_MTase"/>
</dbReference>
<accession>A0AA42KV18</accession>
<keyword evidence="4" id="KW-0808">Transferase</keyword>
<dbReference type="SUPFAM" id="SSF53335">
    <property type="entry name" value="S-adenosyl-L-methionine-dependent methyltransferases"/>
    <property type="match status" value="1"/>
</dbReference>
<organism evidence="4 5">
    <name type="scientific">Brucella intermedia GD04153</name>
    <dbReference type="NCBI Taxonomy" id="2975438"/>
    <lineage>
        <taxon>Bacteria</taxon>
        <taxon>Pseudomonadati</taxon>
        <taxon>Pseudomonadota</taxon>
        <taxon>Alphaproteobacteria</taxon>
        <taxon>Hyphomicrobiales</taxon>
        <taxon>Brucellaceae</taxon>
        <taxon>Brucella/Ochrobactrum group</taxon>
        <taxon>Brucella</taxon>
    </lineage>
</organism>
<reference evidence="4" key="1">
    <citation type="submission" date="2022-09" db="EMBL/GenBank/DDBJ databases">
        <title>Intensive care unit water sources are persistently colonized with multi-drug resistant bacteria and are the site of extensive horizontal gene transfer of antibiotic resistance genes.</title>
        <authorList>
            <person name="Diorio-Toth L."/>
        </authorList>
    </citation>
    <scope>NUCLEOTIDE SEQUENCE</scope>
    <source>
        <strain evidence="4">GD04153</strain>
    </source>
</reference>
<dbReference type="GO" id="GO:0032259">
    <property type="term" value="P:methylation"/>
    <property type="evidence" value="ECO:0007669"/>
    <property type="project" value="UniProtKB-KW"/>
</dbReference>
<dbReference type="PANTHER" id="PTHR34203:SF15">
    <property type="entry name" value="SLL1173 PROTEIN"/>
    <property type="match status" value="1"/>
</dbReference>
<dbReference type="NCBIfam" id="TIGR01444">
    <property type="entry name" value="fkbM_fam"/>
    <property type="match status" value="1"/>
</dbReference>
<keyword evidence="1" id="KW-0175">Coiled coil</keyword>
<dbReference type="InterPro" id="IPR055259">
    <property type="entry name" value="YkvP/CgeB_Glyco_trans-like"/>
</dbReference>
<dbReference type="InterPro" id="IPR006342">
    <property type="entry name" value="FkbM_mtfrase"/>
</dbReference>
<evidence type="ECO:0000313" key="5">
    <source>
        <dbReference type="Proteomes" id="UP001158087"/>
    </source>
</evidence>
<evidence type="ECO:0000259" key="2">
    <source>
        <dbReference type="Pfam" id="PF05050"/>
    </source>
</evidence>
<dbReference type="PANTHER" id="PTHR34203">
    <property type="entry name" value="METHYLTRANSFERASE, FKBM FAMILY PROTEIN"/>
    <property type="match status" value="1"/>
</dbReference>
<comment type="caution">
    <text evidence="4">The sequence shown here is derived from an EMBL/GenBank/DDBJ whole genome shotgun (WGS) entry which is preliminary data.</text>
</comment>
<dbReference type="Proteomes" id="UP001158087">
    <property type="component" value="Unassembled WGS sequence"/>
</dbReference>
<evidence type="ECO:0000259" key="3">
    <source>
        <dbReference type="Pfam" id="PF13524"/>
    </source>
</evidence>
<evidence type="ECO:0000313" key="4">
    <source>
        <dbReference type="EMBL" id="MDH0126157.1"/>
    </source>
</evidence>